<dbReference type="eggNOG" id="ENOG5033UPB">
    <property type="taxonomic scope" value="Bacteria"/>
</dbReference>
<reference key="1">
    <citation type="submission" date="2009-08" db="EMBL/GenBank/DDBJ databases">
        <title>The genome sequence of Spirochaeta thermophila DSM6192.</title>
        <authorList>
            <person name="Angelov A."/>
            <person name="Mientus M."/>
            <person name="Wittenberg S."/>
            <person name="Lehmann R."/>
            <person name="Liesegang H."/>
            <person name="Daniel R."/>
            <person name="Liebl W."/>
        </authorList>
    </citation>
    <scope>NUCLEOTIDE SEQUENCE</scope>
    <source>
        <strain>DSM 6192</strain>
    </source>
</reference>
<evidence type="ECO:0000313" key="1">
    <source>
        <dbReference type="EMBL" id="ADN01260.1"/>
    </source>
</evidence>
<dbReference type="EMBL" id="CP001698">
    <property type="protein sequence ID" value="ADN01260.1"/>
    <property type="molecule type" value="Genomic_DNA"/>
</dbReference>
<dbReference type="PaxDb" id="665571-STHERM_c02870"/>
<organism evidence="1 2">
    <name type="scientific">Winmispira thermophila (strain ATCC 49972 / DSM 6192 / RI 19.B1)</name>
    <name type="common">Spirochaeta thermophila</name>
    <dbReference type="NCBI Taxonomy" id="665571"/>
    <lineage>
        <taxon>Bacteria</taxon>
        <taxon>Pseudomonadati</taxon>
        <taxon>Spirochaetota</taxon>
        <taxon>Spirochaetia</taxon>
        <taxon>Winmispirales</taxon>
        <taxon>Winmispiraceae</taxon>
        <taxon>Winmispira</taxon>
    </lineage>
</organism>
<dbReference type="RefSeq" id="WP_013313101.1">
    <property type="nucleotide sequence ID" value="NC_014484.1"/>
</dbReference>
<accession>E0RP66</accession>
<proteinExistence type="predicted"/>
<sequence>MIDRRPKFSLCVVLLLAGIISLSAQELSTRQEVAVFKVYNAAGNVPEEVIASLSEMVRATVVKMGRFDVIGYSQSISSGDLDSFIARLKEYKEAAAEIPEEVLMGHEAFTEADFRRLLGSFMVIVPQLSLFELERTRAGYKSYLRLDVTVYNVADDSVESQFSIEADGASKTRTEALTEALDMVPTFLEYELRKAFVVRTTVLEVEGGEIYLEFGRNMGLQVGDEFVLLLADISPLGRERVRESGLLLVKEVQEDYSVAIPLYAARRPTVGDQLQEVPRVGVEVLPYLNYVVSPQSAERDENVASFGVRATVSRGFFDFRPTVGFEFPFRMWALVAMIFDYIPIQTYVGAEITNWYLGRLQIAPTLVVGAGGLFPLEEEERDEGFLVMTHFGGKAFLSLSYLVSRDVKLTVEPGFSLWFGLADEALGDLIDVARTYYGPSFSLAVTFKQ</sequence>
<name>E0RP66_WINT6</name>
<gene>
    <name evidence="1" type="ordered locus">STHERM_c02870</name>
</gene>
<dbReference type="AlphaFoldDB" id="E0RP66"/>
<evidence type="ECO:0000313" key="2">
    <source>
        <dbReference type="Proteomes" id="UP000001296"/>
    </source>
</evidence>
<dbReference type="HOGENOM" id="CLU_047252_0_0_12"/>
<dbReference type="KEGG" id="sta:STHERM_c02870"/>
<reference evidence="1 2" key="2">
    <citation type="journal article" date="2010" name="J. Bacteriol.">
        <title>Genome sequence of the polysaccharide-degrading, thermophilic anaerobe Spirochaeta thermophila DSM 6192.</title>
        <authorList>
            <person name="Angelov A."/>
            <person name="Liebl S."/>
            <person name="Ballschmiter M."/>
            <person name="Bomeke M."/>
            <person name="Lehmann R."/>
            <person name="Liesegang H."/>
            <person name="Daniel R."/>
            <person name="Liebl W."/>
        </authorList>
    </citation>
    <scope>NUCLEOTIDE SEQUENCE [LARGE SCALE GENOMIC DNA]</scope>
    <source>
        <strain evidence="2">ATCC 49972 / DSM 6192 / RI 19.B1</strain>
    </source>
</reference>
<dbReference type="Proteomes" id="UP000001296">
    <property type="component" value="Chromosome"/>
</dbReference>
<protein>
    <submittedName>
        <fullName evidence="1">Uncharacterized protein</fullName>
    </submittedName>
</protein>